<organism evidence="2 3">
    <name type="scientific">Rhizophagus irregularis (strain DAOM 181602 / DAOM 197198 / MUCL 43194)</name>
    <name type="common">Arbuscular mycorrhizal fungus</name>
    <name type="synonym">Glomus intraradices</name>
    <dbReference type="NCBI Taxonomy" id="747089"/>
    <lineage>
        <taxon>Eukaryota</taxon>
        <taxon>Fungi</taxon>
        <taxon>Fungi incertae sedis</taxon>
        <taxon>Mucoromycota</taxon>
        <taxon>Glomeromycotina</taxon>
        <taxon>Glomeromycetes</taxon>
        <taxon>Glomerales</taxon>
        <taxon>Glomeraceae</taxon>
        <taxon>Rhizophagus</taxon>
    </lineage>
</organism>
<evidence type="ECO:0000313" key="2">
    <source>
        <dbReference type="EMBL" id="POG69542.1"/>
    </source>
</evidence>
<feature type="compositionally biased region" description="Basic and acidic residues" evidence="1">
    <location>
        <begin position="103"/>
        <end position="114"/>
    </location>
</feature>
<accession>A0A2P4PVZ1</accession>
<evidence type="ECO:0000256" key="1">
    <source>
        <dbReference type="SAM" id="MobiDB-lite"/>
    </source>
</evidence>
<dbReference type="Proteomes" id="UP000018888">
    <property type="component" value="Unassembled WGS sequence"/>
</dbReference>
<dbReference type="VEuPathDB" id="FungiDB:RhiirFUN_010309"/>
<protein>
    <submittedName>
        <fullName evidence="2">Uncharacterized protein</fullName>
    </submittedName>
</protein>
<sequence>MRRQPDRFQTCIIEEDINKSLNKARHFAKLCRNRPSGGNNFRSFKRYDYSDQKRGNQRYYDREYGEDKGNSREDRGKQGPNVKFFRGERSQNQRNEQNNNGLSKKEEEKGDEGKVGGVKKKRKQLDTNDNNNNLERNNSTTYNVQGLDFKDYQAFNSCNDKAKEGVTILVNRKHLANHVTNIEYIDVIIKIDLMLRKIDIEDIIEDYLDHNFGYNVEFDYKLIKVYLLDQTDQAFTWSGYQKTKGGEVNDRKKVVEKWEEFENIITEEWINRLEMDYSNVE</sequence>
<proteinExistence type="predicted"/>
<reference evidence="2 3" key="2">
    <citation type="journal article" date="2018" name="New Phytol.">
        <title>High intraspecific genome diversity in the model arbuscular mycorrhizal symbiont Rhizophagus irregularis.</title>
        <authorList>
            <person name="Chen E.C.H."/>
            <person name="Morin E."/>
            <person name="Beaudet D."/>
            <person name="Noel J."/>
            <person name="Yildirir G."/>
            <person name="Ndikumana S."/>
            <person name="Charron P."/>
            <person name="St-Onge C."/>
            <person name="Giorgi J."/>
            <person name="Kruger M."/>
            <person name="Marton T."/>
            <person name="Ropars J."/>
            <person name="Grigoriev I.V."/>
            <person name="Hainaut M."/>
            <person name="Henrissat B."/>
            <person name="Roux C."/>
            <person name="Martin F."/>
            <person name="Corradi N."/>
        </authorList>
    </citation>
    <scope>NUCLEOTIDE SEQUENCE [LARGE SCALE GENOMIC DNA]</scope>
    <source>
        <strain evidence="2 3">DAOM 197198</strain>
    </source>
</reference>
<feature type="compositionally biased region" description="Low complexity" evidence="1">
    <location>
        <begin position="127"/>
        <end position="139"/>
    </location>
</feature>
<reference evidence="2 3" key="1">
    <citation type="journal article" date="2013" name="Proc. Natl. Acad. Sci. U.S.A.">
        <title>Genome of an arbuscular mycorrhizal fungus provides insight into the oldest plant symbiosis.</title>
        <authorList>
            <person name="Tisserant E."/>
            <person name="Malbreil M."/>
            <person name="Kuo A."/>
            <person name="Kohler A."/>
            <person name="Symeonidi A."/>
            <person name="Balestrini R."/>
            <person name="Charron P."/>
            <person name="Duensing N."/>
            <person name="Frei Dit Frey N."/>
            <person name="Gianinazzi-Pearson V."/>
            <person name="Gilbert L.B."/>
            <person name="Handa Y."/>
            <person name="Herr J.R."/>
            <person name="Hijri M."/>
            <person name="Koul R."/>
            <person name="Kawaguchi M."/>
            <person name="Krajinski F."/>
            <person name="Lammers P.J."/>
            <person name="Masclaux F.G."/>
            <person name="Murat C."/>
            <person name="Morin E."/>
            <person name="Ndikumana S."/>
            <person name="Pagni M."/>
            <person name="Petitpierre D."/>
            <person name="Requena N."/>
            <person name="Rosikiewicz P."/>
            <person name="Riley R."/>
            <person name="Saito K."/>
            <person name="San Clemente H."/>
            <person name="Shapiro H."/>
            <person name="van Tuinen D."/>
            <person name="Becard G."/>
            <person name="Bonfante P."/>
            <person name="Paszkowski U."/>
            <person name="Shachar-Hill Y.Y."/>
            <person name="Tuskan G.A."/>
            <person name="Young P.W."/>
            <person name="Sanders I.R."/>
            <person name="Henrissat B."/>
            <person name="Rensing S.A."/>
            <person name="Grigoriev I.V."/>
            <person name="Corradi N."/>
            <person name="Roux C."/>
            <person name="Martin F."/>
        </authorList>
    </citation>
    <scope>NUCLEOTIDE SEQUENCE [LARGE SCALE GENOMIC DNA]</scope>
    <source>
        <strain evidence="2 3">DAOM 197198</strain>
    </source>
</reference>
<keyword evidence="3" id="KW-1185">Reference proteome</keyword>
<dbReference type="AlphaFoldDB" id="A0A2P4PVZ1"/>
<comment type="caution">
    <text evidence="2">The sequence shown here is derived from an EMBL/GenBank/DDBJ whole genome shotgun (WGS) entry which is preliminary data.</text>
</comment>
<feature type="region of interest" description="Disordered" evidence="1">
    <location>
        <begin position="32"/>
        <end position="139"/>
    </location>
</feature>
<feature type="compositionally biased region" description="Basic and acidic residues" evidence="1">
    <location>
        <begin position="45"/>
        <end position="77"/>
    </location>
</feature>
<gene>
    <name evidence="2" type="ORF">GLOIN_2v1776869</name>
</gene>
<feature type="compositionally biased region" description="Low complexity" evidence="1">
    <location>
        <begin position="92"/>
        <end position="101"/>
    </location>
</feature>
<name>A0A2P4PVZ1_RHIID</name>
<dbReference type="EMBL" id="AUPC02000133">
    <property type="protein sequence ID" value="POG69542.1"/>
    <property type="molecule type" value="Genomic_DNA"/>
</dbReference>
<evidence type="ECO:0000313" key="3">
    <source>
        <dbReference type="Proteomes" id="UP000018888"/>
    </source>
</evidence>